<dbReference type="Pfam" id="PF12802">
    <property type="entry name" value="MarR_2"/>
    <property type="match status" value="1"/>
</dbReference>
<dbReference type="EMBL" id="WNWM01000002">
    <property type="protein sequence ID" value="MUI15560.1"/>
    <property type="molecule type" value="Genomic_DNA"/>
</dbReference>
<feature type="region of interest" description="Disordered" evidence="1">
    <location>
        <begin position="1"/>
        <end position="26"/>
    </location>
</feature>
<accession>A0A6I3XLZ1</accession>
<gene>
    <name evidence="3" type="ORF">GJV26_24340</name>
</gene>
<comment type="caution">
    <text evidence="3">The sequence shown here is derived from an EMBL/GenBank/DDBJ whole genome shotgun (WGS) entry which is preliminary data.</text>
</comment>
<reference evidence="3 4" key="1">
    <citation type="submission" date="2019-11" db="EMBL/GenBank/DDBJ databases">
        <title>Draft Genome Sequences of Six Type Strains of the Genus Massilia.</title>
        <authorList>
            <person name="Miess H."/>
            <person name="Frediansyah A."/>
            <person name="Goeker M."/>
            <person name="Gross H."/>
        </authorList>
    </citation>
    <scope>NUCLEOTIDE SEQUENCE [LARGE SCALE GENOMIC DNA]</scope>
    <source>
        <strain evidence="3 4">DSM 17513</strain>
    </source>
</reference>
<dbReference type="Proteomes" id="UP000431684">
    <property type="component" value="Unassembled WGS sequence"/>
</dbReference>
<dbReference type="Gene3D" id="1.10.10.10">
    <property type="entry name" value="Winged helix-like DNA-binding domain superfamily/Winged helix DNA-binding domain"/>
    <property type="match status" value="1"/>
</dbReference>
<dbReference type="InterPro" id="IPR036390">
    <property type="entry name" value="WH_DNA-bd_sf"/>
</dbReference>
<dbReference type="SMART" id="SM00347">
    <property type="entry name" value="HTH_MARR"/>
    <property type="match status" value="1"/>
</dbReference>
<sequence>MSSTTKNNLRGRQPGTGGEPERAPAPNLEALQKLRIVIRAAQRHSLWIEKQCGVNGAQLWIMQELADVPGLRVGEITARLAIAQTTTSNLLEGLARKGYVVKTRDREDARVVKLALSDAGQALLDAAPKPARGLLPEALAKLDVAGLASLNAGLQGLLESIDDLDVTFGLQPMPFTM</sequence>
<dbReference type="PANTHER" id="PTHR33164">
    <property type="entry name" value="TRANSCRIPTIONAL REGULATOR, MARR FAMILY"/>
    <property type="match status" value="1"/>
</dbReference>
<evidence type="ECO:0000313" key="3">
    <source>
        <dbReference type="EMBL" id="MUI15560.1"/>
    </source>
</evidence>
<feature type="compositionally biased region" description="Polar residues" evidence="1">
    <location>
        <begin position="1"/>
        <end position="10"/>
    </location>
</feature>
<evidence type="ECO:0000256" key="1">
    <source>
        <dbReference type="SAM" id="MobiDB-lite"/>
    </source>
</evidence>
<dbReference type="SUPFAM" id="SSF46785">
    <property type="entry name" value="Winged helix' DNA-binding domain"/>
    <property type="match status" value="1"/>
</dbReference>
<protein>
    <submittedName>
        <fullName evidence="3">MarR family transcriptional regulator</fullName>
    </submittedName>
</protein>
<dbReference type="OrthoDB" id="8911933at2"/>
<name>A0A6I3XLZ1_9BURK</name>
<dbReference type="PROSITE" id="PS50995">
    <property type="entry name" value="HTH_MARR_2"/>
    <property type="match status" value="1"/>
</dbReference>
<dbReference type="RefSeq" id="WP_155711238.1">
    <property type="nucleotide sequence ID" value="NZ_BMWU01000050.1"/>
</dbReference>
<dbReference type="PANTHER" id="PTHR33164:SF89">
    <property type="entry name" value="MARR FAMILY REGULATORY PROTEIN"/>
    <property type="match status" value="1"/>
</dbReference>
<proteinExistence type="predicted"/>
<dbReference type="GO" id="GO:0006950">
    <property type="term" value="P:response to stress"/>
    <property type="evidence" value="ECO:0007669"/>
    <property type="project" value="TreeGrafter"/>
</dbReference>
<dbReference type="AlphaFoldDB" id="A0A6I3XLZ1"/>
<evidence type="ECO:0000259" key="2">
    <source>
        <dbReference type="PROSITE" id="PS50995"/>
    </source>
</evidence>
<dbReference type="InterPro" id="IPR039422">
    <property type="entry name" value="MarR/SlyA-like"/>
</dbReference>
<dbReference type="InterPro" id="IPR000835">
    <property type="entry name" value="HTH_MarR-typ"/>
</dbReference>
<keyword evidence="4" id="KW-1185">Reference proteome</keyword>
<organism evidence="3 4">
    <name type="scientific">Pseudoduganella dura</name>
    <dbReference type="NCBI Taxonomy" id="321982"/>
    <lineage>
        <taxon>Bacteria</taxon>
        <taxon>Pseudomonadati</taxon>
        <taxon>Pseudomonadota</taxon>
        <taxon>Betaproteobacteria</taxon>
        <taxon>Burkholderiales</taxon>
        <taxon>Oxalobacteraceae</taxon>
        <taxon>Telluria group</taxon>
        <taxon>Pseudoduganella</taxon>
    </lineage>
</organism>
<evidence type="ECO:0000313" key="4">
    <source>
        <dbReference type="Proteomes" id="UP000431684"/>
    </source>
</evidence>
<dbReference type="GO" id="GO:0003700">
    <property type="term" value="F:DNA-binding transcription factor activity"/>
    <property type="evidence" value="ECO:0007669"/>
    <property type="project" value="InterPro"/>
</dbReference>
<dbReference type="InterPro" id="IPR036388">
    <property type="entry name" value="WH-like_DNA-bd_sf"/>
</dbReference>
<feature type="domain" description="HTH marR-type" evidence="2">
    <location>
        <begin position="27"/>
        <end position="159"/>
    </location>
</feature>